<evidence type="ECO:0008006" key="6">
    <source>
        <dbReference type="Google" id="ProtNLM"/>
    </source>
</evidence>
<dbReference type="EMBL" id="BSYR01000036">
    <property type="protein sequence ID" value="GMJ02552.1"/>
    <property type="molecule type" value="Genomic_DNA"/>
</dbReference>
<dbReference type="SUPFAM" id="SSF81383">
    <property type="entry name" value="F-box domain"/>
    <property type="match status" value="1"/>
</dbReference>
<evidence type="ECO:0000259" key="2">
    <source>
        <dbReference type="Pfam" id="PF00646"/>
    </source>
</evidence>
<name>A0A9W7IWU2_HIBTR</name>
<dbReference type="Pfam" id="PF00646">
    <property type="entry name" value="F-box"/>
    <property type="match status" value="1"/>
</dbReference>
<dbReference type="AlphaFoldDB" id="A0A9W7IWU2"/>
<feature type="domain" description="KIB1-4 beta-propeller" evidence="3">
    <location>
        <begin position="104"/>
        <end position="326"/>
    </location>
</feature>
<evidence type="ECO:0000313" key="4">
    <source>
        <dbReference type="EMBL" id="GMJ02552.1"/>
    </source>
</evidence>
<dbReference type="OrthoDB" id="999514at2759"/>
<protein>
    <recommendedName>
        <fullName evidence="6">F-box domain-containing protein</fullName>
    </recommendedName>
</protein>
<dbReference type="InterPro" id="IPR005174">
    <property type="entry name" value="KIB1-4_b-propeller"/>
</dbReference>
<sequence length="376" mass="42905">MTTADSSAEETRQQPEKQVPEWSDIPRDIVERVIGYLNWTDRIRIRAVCKAWSTPNHHVPGISKVPWALKINYGEYRLLDPFSGEYIIKDSSIWKEYLVKHFARPCASAYGWILLRKSLFYLQTERLFLYSPFTTEVIKLPDIGVPLPVLPMHQVYAFSLNATSPKCVIFLLHLRRYKINIKLCSAGDHSWKSFEFNCGFDNPCGECAVNAVYAKGVFYCVFTGGQLGAFDVELEEWSILADHPLPGFPTISANLIASGADLWLLNRHVFQSFKLFKFDFSEMRWVYENNLNNRVLFIGTTSFSVAAVGVETSELADTIFCLDGPSYSVRRYGSTYRTSRESQLYRKCSEATEFGMVWIEIPSGGIWRANDLINAA</sequence>
<dbReference type="Proteomes" id="UP001165190">
    <property type="component" value="Unassembled WGS sequence"/>
</dbReference>
<evidence type="ECO:0000259" key="3">
    <source>
        <dbReference type="Pfam" id="PF03478"/>
    </source>
</evidence>
<gene>
    <name evidence="4" type="ORF">HRI_003924400</name>
</gene>
<dbReference type="InterPro" id="IPR001810">
    <property type="entry name" value="F-box_dom"/>
</dbReference>
<feature type="compositionally biased region" description="Basic and acidic residues" evidence="1">
    <location>
        <begin position="9"/>
        <end position="20"/>
    </location>
</feature>
<dbReference type="Gene3D" id="1.20.1280.50">
    <property type="match status" value="1"/>
</dbReference>
<proteinExistence type="predicted"/>
<dbReference type="Pfam" id="PF03478">
    <property type="entry name" value="Beta-prop_KIB1-4"/>
    <property type="match status" value="1"/>
</dbReference>
<dbReference type="InterPro" id="IPR036047">
    <property type="entry name" value="F-box-like_dom_sf"/>
</dbReference>
<reference evidence="4" key="1">
    <citation type="submission" date="2023-05" db="EMBL/GenBank/DDBJ databases">
        <title>Genome and transcriptome analyses reveal genes involved in the formation of fine ridges on petal epidermal cells in Hibiscus trionum.</title>
        <authorList>
            <person name="Koshimizu S."/>
            <person name="Masuda S."/>
            <person name="Ishii T."/>
            <person name="Shirasu K."/>
            <person name="Hoshino A."/>
            <person name="Arita M."/>
        </authorList>
    </citation>
    <scope>NUCLEOTIDE SEQUENCE</scope>
    <source>
        <strain evidence="4">Hamamatsu line</strain>
    </source>
</reference>
<comment type="caution">
    <text evidence="4">The sequence shown here is derived from an EMBL/GenBank/DDBJ whole genome shotgun (WGS) entry which is preliminary data.</text>
</comment>
<accession>A0A9W7IWU2</accession>
<evidence type="ECO:0000256" key="1">
    <source>
        <dbReference type="SAM" id="MobiDB-lite"/>
    </source>
</evidence>
<feature type="region of interest" description="Disordered" evidence="1">
    <location>
        <begin position="1"/>
        <end position="20"/>
    </location>
</feature>
<dbReference type="CDD" id="cd09917">
    <property type="entry name" value="F-box_SF"/>
    <property type="match status" value="1"/>
</dbReference>
<organism evidence="4 5">
    <name type="scientific">Hibiscus trionum</name>
    <name type="common">Flower of an hour</name>
    <dbReference type="NCBI Taxonomy" id="183268"/>
    <lineage>
        <taxon>Eukaryota</taxon>
        <taxon>Viridiplantae</taxon>
        <taxon>Streptophyta</taxon>
        <taxon>Embryophyta</taxon>
        <taxon>Tracheophyta</taxon>
        <taxon>Spermatophyta</taxon>
        <taxon>Magnoliopsida</taxon>
        <taxon>eudicotyledons</taxon>
        <taxon>Gunneridae</taxon>
        <taxon>Pentapetalae</taxon>
        <taxon>rosids</taxon>
        <taxon>malvids</taxon>
        <taxon>Malvales</taxon>
        <taxon>Malvaceae</taxon>
        <taxon>Malvoideae</taxon>
        <taxon>Hibiscus</taxon>
    </lineage>
</organism>
<keyword evidence="5" id="KW-1185">Reference proteome</keyword>
<feature type="domain" description="F-box" evidence="2">
    <location>
        <begin position="22"/>
        <end position="53"/>
    </location>
</feature>
<evidence type="ECO:0000313" key="5">
    <source>
        <dbReference type="Proteomes" id="UP001165190"/>
    </source>
</evidence>
<dbReference type="PANTHER" id="PTHR33110">
    <property type="entry name" value="F-BOX/KELCH-REPEAT PROTEIN-RELATED"/>
    <property type="match status" value="1"/>
</dbReference>